<organism evidence="1">
    <name type="scientific">Chrysotila carterae</name>
    <name type="common">Marine alga</name>
    <name type="synonym">Syracosphaera carterae</name>
    <dbReference type="NCBI Taxonomy" id="13221"/>
    <lineage>
        <taxon>Eukaryota</taxon>
        <taxon>Haptista</taxon>
        <taxon>Haptophyta</taxon>
        <taxon>Prymnesiophyceae</taxon>
        <taxon>Isochrysidales</taxon>
        <taxon>Isochrysidaceae</taxon>
        <taxon>Chrysotila</taxon>
    </lineage>
</organism>
<evidence type="ECO:0000313" key="1">
    <source>
        <dbReference type="EMBL" id="CAE0765026.1"/>
    </source>
</evidence>
<name>A0A7S4BGC2_CHRCT</name>
<dbReference type="EMBL" id="HBIZ01027798">
    <property type="protein sequence ID" value="CAE0765026.1"/>
    <property type="molecule type" value="Transcribed_RNA"/>
</dbReference>
<protein>
    <submittedName>
        <fullName evidence="1">Uncharacterized protein</fullName>
    </submittedName>
</protein>
<proteinExistence type="predicted"/>
<gene>
    <name evidence="1" type="ORF">PCAR00345_LOCUS17638</name>
</gene>
<reference evidence="1" key="1">
    <citation type="submission" date="2021-01" db="EMBL/GenBank/DDBJ databases">
        <authorList>
            <person name="Corre E."/>
            <person name="Pelletier E."/>
            <person name="Niang G."/>
            <person name="Scheremetjew M."/>
            <person name="Finn R."/>
            <person name="Kale V."/>
            <person name="Holt S."/>
            <person name="Cochrane G."/>
            <person name="Meng A."/>
            <person name="Brown T."/>
            <person name="Cohen L."/>
        </authorList>
    </citation>
    <scope>NUCLEOTIDE SEQUENCE</scope>
    <source>
        <strain evidence="1">CCMP645</strain>
    </source>
</reference>
<accession>A0A7S4BGC2</accession>
<dbReference type="AlphaFoldDB" id="A0A7S4BGC2"/>
<sequence length="143" mass="15624">MPTWLLRHLGCTHWAVHIVSTQKNVLCVPVIPCERRECACKCASVRACACMCACTRVHACDRARADREEGTRRGARPARGLVFAARSTAAAPICPQQQTLSMGHMPRAGGTCHVQGERSQSWHVKGPGQVSSRLVAAPLRTRR</sequence>